<proteinExistence type="predicted"/>
<feature type="domain" description="O-acyltransferase WSD1-like N-terminal" evidence="1">
    <location>
        <begin position="101"/>
        <end position="191"/>
    </location>
</feature>
<evidence type="ECO:0000313" key="2">
    <source>
        <dbReference type="EMBL" id="CAG7723217.1"/>
    </source>
</evidence>
<dbReference type="Pfam" id="PF03007">
    <property type="entry name" value="WS_DGAT_cat"/>
    <property type="match status" value="1"/>
</dbReference>
<name>A0A8J2JMH2_9HEXA</name>
<dbReference type="GO" id="GO:0045017">
    <property type="term" value="P:glycerolipid biosynthetic process"/>
    <property type="evidence" value="ECO:0007669"/>
    <property type="project" value="InterPro"/>
</dbReference>
<dbReference type="OrthoDB" id="619536at2759"/>
<dbReference type="AlphaFoldDB" id="A0A8J2JMH2"/>
<organism evidence="2 3">
    <name type="scientific">Allacma fusca</name>
    <dbReference type="NCBI Taxonomy" id="39272"/>
    <lineage>
        <taxon>Eukaryota</taxon>
        <taxon>Metazoa</taxon>
        <taxon>Ecdysozoa</taxon>
        <taxon>Arthropoda</taxon>
        <taxon>Hexapoda</taxon>
        <taxon>Collembola</taxon>
        <taxon>Symphypleona</taxon>
        <taxon>Sminthuridae</taxon>
        <taxon>Allacma</taxon>
    </lineage>
</organism>
<reference evidence="2" key="1">
    <citation type="submission" date="2021-06" db="EMBL/GenBank/DDBJ databases">
        <authorList>
            <person name="Hodson N. C."/>
            <person name="Mongue J. A."/>
            <person name="Jaron S. K."/>
        </authorList>
    </citation>
    <scope>NUCLEOTIDE SEQUENCE</scope>
</reference>
<sequence>MVIPPTILTYILNHLIVRSCLKIYLQIRFGGKLKLVNDSGDAMFGYKSEGNNRNILIALECKKFKRFQHRKDQATNLLNLKVGRIKPYEKLRWIFTKHAGYFCWKYDDNFNLENHLIDISPENVINHEQLIQIIEEHSRDMSDEHPQWQFLFVPNYINEDGQDLSAIVTRFHHGILDGLSFVTFVSHCLGAIAPDSDDEPFAQACPETFPYVLNPLKFFIPLKYRILYNINCLLFGFYHLLQTLMSDKKHWNVTEKYPGKSKSYAFSEKIQLETLKVIRESCRVSVASILASSFAKALENTVGSRLPPNKILVGHSLAILPYPDGYFHNRFTLMTVPFKRSNKMTRIEKLKVKFKILFFNGYPVMIG</sequence>
<comment type="caution">
    <text evidence="2">The sequence shown here is derived from an EMBL/GenBank/DDBJ whole genome shotgun (WGS) entry which is preliminary data.</text>
</comment>
<keyword evidence="3" id="KW-1185">Reference proteome</keyword>
<protein>
    <recommendedName>
        <fullName evidence="1">O-acyltransferase WSD1-like N-terminal domain-containing protein</fullName>
    </recommendedName>
</protein>
<dbReference type="Proteomes" id="UP000708208">
    <property type="component" value="Unassembled WGS sequence"/>
</dbReference>
<dbReference type="GO" id="GO:0004144">
    <property type="term" value="F:diacylglycerol O-acyltransferase activity"/>
    <property type="evidence" value="ECO:0007669"/>
    <property type="project" value="InterPro"/>
</dbReference>
<evidence type="ECO:0000313" key="3">
    <source>
        <dbReference type="Proteomes" id="UP000708208"/>
    </source>
</evidence>
<evidence type="ECO:0000259" key="1">
    <source>
        <dbReference type="Pfam" id="PF03007"/>
    </source>
</evidence>
<dbReference type="EMBL" id="CAJVCH010096672">
    <property type="protein sequence ID" value="CAG7723217.1"/>
    <property type="molecule type" value="Genomic_DNA"/>
</dbReference>
<gene>
    <name evidence="2" type="ORF">AFUS01_LOCUS12315</name>
</gene>
<accession>A0A8J2JMH2</accession>
<dbReference type="InterPro" id="IPR004255">
    <property type="entry name" value="O-acyltransferase_WSD1_N"/>
</dbReference>